<dbReference type="Gene3D" id="3.30.700.10">
    <property type="entry name" value="Glycoprotein, Type 4 Pilin"/>
    <property type="match status" value="1"/>
</dbReference>
<gene>
    <name evidence="7" type="ORF">A9Q75_15405</name>
</gene>
<dbReference type="NCBIfam" id="TIGR02532">
    <property type="entry name" value="IV_pilin_GFxxxE"/>
    <property type="match status" value="1"/>
</dbReference>
<dbReference type="InterPro" id="IPR045584">
    <property type="entry name" value="Pilin-like"/>
</dbReference>
<dbReference type="PROSITE" id="PS00409">
    <property type="entry name" value="PROKAR_NTER_METHYL"/>
    <property type="match status" value="1"/>
</dbReference>
<evidence type="ECO:0000313" key="7">
    <source>
        <dbReference type="EMBL" id="OUR77241.1"/>
    </source>
</evidence>
<evidence type="ECO:0000256" key="4">
    <source>
        <dbReference type="ARBA" id="ARBA00022989"/>
    </source>
</evidence>
<dbReference type="SUPFAM" id="SSF54523">
    <property type="entry name" value="Pili subunits"/>
    <property type="match status" value="1"/>
</dbReference>
<name>A0A1Y5E382_COLPS</name>
<dbReference type="GO" id="GO:0015627">
    <property type="term" value="C:type II protein secretion system complex"/>
    <property type="evidence" value="ECO:0007669"/>
    <property type="project" value="InterPro"/>
</dbReference>
<dbReference type="InterPro" id="IPR002416">
    <property type="entry name" value="T2SS_protein-GspH"/>
</dbReference>
<evidence type="ECO:0000313" key="8">
    <source>
        <dbReference type="Proteomes" id="UP000243053"/>
    </source>
</evidence>
<dbReference type="Pfam" id="PF07963">
    <property type="entry name" value="N_methyl"/>
    <property type="match status" value="1"/>
</dbReference>
<evidence type="ECO:0000256" key="6">
    <source>
        <dbReference type="SAM" id="Phobius"/>
    </source>
</evidence>
<comment type="subcellular location">
    <subcellularLocation>
        <location evidence="1">Membrane</location>
        <topology evidence="1">Single-pass membrane protein</topology>
    </subcellularLocation>
</comment>
<keyword evidence="2" id="KW-0488">Methylation</keyword>
<organism evidence="7 8">
    <name type="scientific">Colwellia psychrerythraea</name>
    <name type="common">Vibrio psychroerythus</name>
    <dbReference type="NCBI Taxonomy" id="28229"/>
    <lineage>
        <taxon>Bacteria</taxon>
        <taxon>Pseudomonadati</taxon>
        <taxon>Pseudomonadota</taxon>
        <taxon>Gammaproteobacteria</taxon>
        <taxon>Alteromonadales</taxon>
        <taxon>Colwelliaceae</taxon>
        <taxon>Colwellia</taxon>
    </lineage>
</organism>
<dbReference type="Proteomes" id="UP000243053">
    <property type="component" value="Unassembled WGS sequence"/>
</dbReference>
<evidence type="ECO:0000256" key="5">
    <source>
        <dbReference type="ARBA" id="ARBA00023136"/>
    </source>
</evidence>
<evidence type="ECO:0000256" key="2">
    <source>
        <dbReference type="ARBA" id="ARBA00022481"/>
    </source>
</evidence>
<dbReference type="GO" id="GO:0015628">
    <property type="term" value="P:protein secretion by the type II secretion system"/>
    <property type="evidence" value="ECO:0007669"/>
    <property type="project" value="InterPro"/>
</dbReference>
<evidence type="ECO:0000256" key="3">
    <source>
        <dbReference type="ARBA" id="ARBA00022692"/>
    </source>
</evidence>
<keyword evidence="3 6" id="KW-0812">Transmembrane</keyword>
<keyword evidence="4 6" id="KW-1133">Transmembrane helix</keyword>
<dbReference type="PRINTS" id="PR00885">
    <property type="entry name" value="BCTERIALGSPH"/>
</dbReference>
<comment type="caution">
    <text evidence="7">The sequence shown here is derived from an EMBL/GenBank/DDBJ whole genome shotgun (WGS) entry which is preliminary data.</text>
</comment>
<protein>
    <submittedName>
        <fullName evidence="7">MSHA biogenesis protein MshC</fullName>
    </submittedName>
</protein>
<feature type="transmembrane region" description="Helical" evidence="6">
    <location>
        <begin position="6"/>
        <end position="27"/>
    </location>
</feature>
<dbReference type="EMBL" id="MAAF01000090">
    <property type="protein sequence ID" value="OUR77241.1"/>
    <property type="molecule type" value="Genomic_DNA"/>
</dbReference>
<dbReference type="AlphaFoldDB" id="A0A1Y5E382"/>
<sequence length="175" mass="19167">MKLNRGFTLIELITVIILVGILAVAVLPKFDGTASYEAHTHRAQLISALRLTQQRAMQQTDTSGGYCHQLIFDNDSLVSRYGIPDRVDCNVTTFSGLMPEWQPDATGFEVESKYQVSFGIQGKNNPSAITFDNMGRPVSNATIANNCVGGCIINIQSSIETLQIQIESEGYIHAI</sequence>
<dbReference type="GO" id="GO:0016020">
    <property type="term" value="C:membrane"/>
    <property type="evidence" value="ECO:0007669"/>
    <property type="project" value="UniProtKB-SubCell"/>
</dbReference>
<evidence type="ECO:0000256" key="1">
    <source>
        <dbReference type="ARBA" id="ARBA00004167"/>
    </source>
</evidence>
<dbReference type="InterPro" id="IPR012902">
    <property type="entry name" value="N_methyl_site"/>
</dbReference>
<accession>A0A1Y5E382</accession>
<keyword evidence="5 6" id="KW-0472">Membrane</keyword>
<proteinExistence type="predicted"/>
<reference evidence="8" key="1">
    <citation type="journal article" date="2017" name="Proc. Natl. Acad. Sci. U.S.A.">
        <title>Simulation of Deepwater Horizon oil plume reveals substrate specialization within a complex community of hydrocarbon degraders.</title>
        <authorList>
            <person name="Hu P."/>
            <person name="Dubinsky E.A."/>
            <person name="Probst A.J."/>
            <person name="Wang J."/>
            <person name="Sieber C.M.K."/>
            <person name="Tom L.M."/>
            <person name="Gardinali P."/>
            <person name="Banfield J.F."/>
            <person name="Atlas R.M."/>
            <person name="Andersen G.L."/>
        </authorList>
    </citation>
    <scope>NUCLEOTIDE SEQUENCE [LARGE SCALE GENOMIC DNA]</scope>
</reference>